<keyword evidence="10" id="KW-0407">Ion channel</keyword>
<dbReference type="InterPro" id="IPR005821">
    <property type="entry name" value="Ion_trans_dom"/>
</dbReference>
<keyword evidence="7 11" id="KW-1133">Transmembrane helix</keyword>
<dbReference type="Pfam" id="PF00520">
    <property type="entry name" value="Ion_trans"/>
    <property type="match status" value="1"/>
</dbReference>
<feature type="transmembrane region" description="Helical" evidence="11">
    <location>
        <begin position="35"/>
        <end position="53"/>
    </location>
</feature>
<evidence type="ECO:0000259" key="12">
    <source>
        <dbReference type="Pfam" id="PF00520"/>
    </source>
</evidence>
<dbReference type="PRINTS" id="PR00169">
    <property type="entry name" value="KCHANNEL"/>
</dbReference>
<dbReference type="GO" id="GO:0008076">
    <property type="term" value="C:voltage-gated potassium channel complex"/>
    <property type="evidence" value="ECO:0007669"/>
    <property type="project" value="InterPro"/>
</dbReference>
<keyword evidence="2" id="KW-0813">Transport</keyword>
<evidence type="ECO:0000313" key="13">
    <source>
        <dbReference type="EMBL" id="PNV67782.1"/>
    </source>
</evidence>
<gene>
    <name evidence="13" type="ORF">C2L71_05755</name>
</gene>
<evidence type="ECO:0000256" key="4">
    <source>
        <dbReference type="ARBA" id="ARBA00022692"/>
    </source>
</evidence>
<accession>A0A2K2UC24</accession>
<evidence type="ECO:0000256" key="1">
    <source>
        <dbReference type="ARBA" id="ARBA00004141"/>
    </source>
</evidence>
<dbReference type="GO" id="GO:0001508">
    <property type="term" value="P:action potential"/>
    <property type="evidence" value="ECO:0007669"/>
    <property type="project" value="TreeGrafter"/>
</dbReference>
<dbReference type="InterPro" id="IPR028325">
    <property type="entry name" value="VG_K_chnl"/>
</dbReference>
<dbReference type="Gene3D" id="1.10.287.70">
    <property type="match status" value="1"/>
</dbReference>
<feature type="transmembrane region" description="Helical" evidence="11">
    <location>
        <begin position="59"/>
        <end position="84"/>
    </location>
</feature>
<keyword evidence="5" id="KW-0631">Potassium channel</keyword>
<evidence type="ECO:0000256" key="10">
    <source>
        <dbReference type="ARBA" id="ARBA00023303"/>
    </source>
</evidence>
<comment type="caution">
    <text evidence="13">The sequence shown here is derived from an EMBL/GenBank/DDBJ whole genome shotgun (WGS) entry which is preliminary data.</text>
</comment>
<evidence type="ECO:0000256" key="3">
    <source>
        <dbReference type="ARBA" id="ARBA00022538"/>
    </source>
</evidence>
<dbReference type="RefSeq" id="WP_103264835.1">
    <property type="nucleotide sequence ID" value="NZ_CABMLE010000005.1"/>
</dbReference>
<keyword evidence="14" id="KW-1185">Reference proteome</keyword>
<evidence type="ECO:0000256" key="8">
    <source>
        <dbReference type="ARBA" id="ARBA00023065"/>
    </source>
</evidence>
<dbReference type="OrthoDB" id="9799090at2"/>
<evidence type="ECO:0000256" key="6">
    <source>
        <dbReference type="ARBA" id="ARBA00022958"/>
    </source>
</evidence>
<feature type="transmembrane region" description="Helical" evidence="11">
    <location>
        <begin position="105"/>
        <end position="126"/>
    </location>
</feature>
<comment type="subcellular location">
    <subcellularLocation>
        <location evidence="1">Membrane</location>
        <topology evidence="1">Multi-pass membrane protein</topology>
    </subcellularLocation>
</comment>
<proteinExistence type="predicted"/>
<dbReference type="PANTHER" id="PTHR11537">
    <property type="entry name" value="VOLTAGE-GATED POTASSIUM CHANNEL"/>
    <property type="match status" value="1"/>
</dbReference>
<feature type="transmembrane region" description="Helical" evidence="11">
    <location>
        <begin position="169"/>
        <end position="188"/>
    </location>
</feature>
<evidence type="ECO:0000256" key="11">
    <source>
        <dbReference type="SAM" id="Phobius"/>
    </source>
</evidence>
<feature type="transmembrane region" description="Helical" evidence="11">
    <location>
        <begin position="230"/>
        <end position="256"/>
    </location>
</feature>
<feature type="domain" description="Ion transport" evidence="12">
    <location>
        <begin position="35"/>
        <end position="256"/>
    </location>
</feature>
<keyword evidence="9 11" id="KW-0472">Membrane</keyword>
<protein>
    <submittedName>
        <fullName evidence="13">Ion transporter</fullName>
    </submittedName>
</protein>
<name>A0A2K2UC24_9ACTN</name>
<dbReference type="Proteomes" id="UP000236197">
    <property type="component" value="Unassembled WGS sequence"/>
</dbReference>
<organism evidence="13 14">
    <name type="scientific">Enteroscipio rubneri</name>
    <dbReference type="NCBI Taxonomy" id="2070686"/>
    <lineage>
        <taxon>Bacteria</taxon>
        <taxon>Bacillati</taxon>
        <taxon>Actinomycetota</taxon>
        <taxon>Coriobacteriia</taxon>
        <taxon>Eggerthellales</taxon>
        <taxon>Eggerthellaceae</taxon>
        <taxon>Enteroscipio</taxon>
    </lineage>
</organism>
<dbReference type="PANTHER" id="PTHR11537:SF254">
    <property type="entry name" value="POTASSIUM VOLTAGE-GATED CHANNEL PROTEIN SHAB"/>
    <property type="match status" value="1"/>
</dbReference>
<dbReference type="EMBL" id="PPEK01000005">
    <property type="protein sequence ID" value="PNV67782.1"/>
    <property type="molecule type" value="Genomic_DNA"/>
</dbReference>
<reference evidence="14" key="1">
    <citation type="submission" date="2018-01" db="EMBL/GenBank/DDBJ databases">
        <title>Rubneribacter badeniensis gen. nov., sp. nov., and Colonibacter rubneri, gen. nov., sp. nov., WGS of new members of the Eggerthellaceae.</title>
        <authorList>
            <person name="Danylec N."/>
            <person name="Stoll D.A."/>
            <person name="Doetsch A."/>
            <person name="Kulling S.E."/>
            <person name="Huch M."/>
        </authorList>
    </citation>
    <scope>NUCLEOTIDE SEQUENCE [LARGE SCALE GENOMIC DNA]</scope>
    <source>
        <strain evidence="14">ResAG-96</strain>
    </source>
</reference>
<keyword evidence="8" id="KW-0406">Ion transport</keyword>
<dbReference type="AlphaFoldDB" id="A0A2K2UC24"/>
<keyword evidence="6" id="KW-0630">Potassium</keyword>
<keyword evidence="4 11" id="KW-0812">Transmembrane</keyword>
<evidence type="ECO:0000256" key="2">
    <source>
        <dbReference type="ARBA" id="ARBA00022448"/>
    </source>
</evidence>
<dbReference type="SUPFAM" id="SSF81324">
    <property type="entry name" value="Voltage-gated potassium channels"/>
    <property type="match status" value="1"/>
</dbReference>
<sequence>MTGREESGMGRVSAGKRRTYLALEDVRCAHGAARAVSIALFILIVANALLVFAEPQINASSALAAGFVTFGLASSVAFGVEYVARLWIADLVYPGRSPLRARLRYMFSPMGIVDLLAFLPGLLVLVVPVSPSALNAARVIRLVRLFKLSRYMRGLHSIARVFEKRRPEIVAAFAVLALLTVTASVLMYEMEHPVQPDKFDSVLTGMYWAMTTITTTGYGDLVPVTAAGRLIGFATMLLSIAVVAIPAGIFSAGFVAEFRAQDARVQAHSKGSESLESETSDASPGE</sequence>
<evidence type="ECO:0000256" key="5">
    <source>
        <dbReference type="ARBA" id="ARBA00022826"/>
    </source>
</evidence>
<dbReference type="GO" id="GO:0005249">
    <property type="term" value="F:voltage-gated potassium channel activity"/>
    <property type="evidence" value="ECO:0007669"/>
    <property type="project" value="InterPro"/>
</dbReference>
<keyword evidence="3" id="KW-0633">Potassium transport</keyword>
<evidence type="ECO:0000313" key="14">
    <source>
        <dbReference type="Proteomes" id="UP000236197"/>
    </source>
</evidence>
<evidence type="ECO:0000256" key="9">
    <source>
        <dbReference type="ARBA" id="ARBA00023136"/>
    </source>
</evidence>
<evidence type="ECO:0000256" key="7">
    <source>
        <dbReference type="ARBA" id="ARBA00022989"/>
    </source>
</evidence>